<comment type="caution">
    <text evidence="1">The sequence shown here is derived from an EMBL/GenBank/DDBJ whole genome shotgun (WGS) entry which is preliminary data.</text>
</comment>
<dbReference type="AlphaFoldDB" id="A0ABD1LFW2"/>
<sequence>MNLSALVGLRWLRQPCIETVMLDVAPKSNHQVFLGTEAKLFSKQTKVRIIPFFVFQA</sequence>
<name>A0ABD1LFW2_9FABA</name>
<protein>
    <submittedName>
        <fullName evidence="1">Uncharacterized protein</fullName>
    </submittedName>
</protein>
<gene>
    <name evidence="1" type="ORF">Fmac_026804</name>
</gene>
<evidence type="ECO:0000313" key="1">
    <source>
        <dbReference type="EMBL" id="KAL2322425.1"/>
    </source>
</evidence>
<evidence type="ECO:0000313" key="2">
    <source>
        <dbReference type="Proteomes" id="UP001603857"/>
    </source>
</evidence>
<dbReference type="EMBL" id="JBGMDY010000009">
    <property type="protein sequence ID" value="KAL2322425.1"/>
    <property type="molecule type" value="Genomic_DNA"/>
</dbReference>
<proteinExistence type="predicted"/>
<keyword evidence="2" id="KW-1185">Reference proteome</keyword>
<reference evidence="1 2" key="1">
    <citation type="submission" date="2024-08" db="EMBL/GenBank/DDBJ databases">
        <title>Insights into the chromosomal genome structure of Flemingia macrophylla.</title>
        <authorList>
            <person name="Ding Y."/>
            <person name="Zhao Y."/>
            <person name="Bi W."/>
            <person name="Wu M."/>
            <person name="Zhao G."/>
            <person name="Gong Y."/>
            <person name="Li W."/>
            <person name="Zhang P."/>
        </authorList>
    </citation>
    <scope>NUCLEOTIDE SEQUENCE [LARGE SCALE GENOMIC DNA]</scope>
    <source>
        <strain evidence="1">DYQJB</strain>
        <tissue evidence="1">Leaf</tissue>
    </source>
</reference>
<accession>A0ABD1LFW2</accession>
<dbReference type="Proteomes" id="UP001603857">
    <property type="component" value="Unassembled WGS sequence"/>
</dbReference>
<organism evidence="1 2">
    <name type="scientific">Flemingia macrophylla</name>
    <dbReference type="NCBI Taxonomy" id="520843"/>
    <lineage>
        <taxon>Eukaryota</taxon>
        <taxon>Viridiplantae</taxon>
        <taxon>Streptophyta</taxon>
        <taxon>Embryophyta</taxon>
        <taxon>Tracheophyta</taxon>
        <taxon>Spermatophyta</taxon>
        <taxon>Magnoliopsida</taxon>
        <taxon>eudicotyledons</taxon>
        <taxon>Gunneridae</taxon>
        <taxon>Pentapetalae</taxon>
        <taxon>rosids</taxon>
        <taxon>fabids</taxon>
        <taxon>Fabales</taxon>
        <taxon>Fabaceae</taxon>
        <taxon>Papilionoideae</taxon>
        <taxon>50 kb inversion clade</taxon>
        <taxon>NPAAA clade</taxon>
        <taxon>indigoferoid/millettioid clade</taxon>
        <taxon>Phaseoleae</taxon>
        <taxon>Flemingia</taxon>
    </lineage>
</organism>